<keyword evidence="2" id="KW-0812">Transmembrane</keyword>
<feature type="transmembrane region" description="Helical" evidence="2">
    <location>
        <begin position="65"/>
        <end position="83"/>
    </location>
</feature>
<evidence type="ECO:0008006" key="5">
    <source>
        <dbReference type="Google" id="ProtNLM"/>
    </source>
</evidence>
<evidence type="ECO:0000313" key="4">
    <source>
        <dbReference type="Proteomes" id="UP000735302"/>
    </source>
</evidence>
<dbReference type="EMBL" id="BLXT01007504">
    <property type="protein sequence ID" value="GFO39609.1"/>
    <property type="molecule type" value="Genomic_DNA"/>
</dbReference>
<comment type="caution">
    <text evidence="3">The sequence shown here is derived from an EMBL/GenBank/DDBJ whole genome shotgun (WGS) entry which is preliminary data.</text>
</comment>
<evidence type="ECO:0000256" key="2">
    <source>
        <dbReference type="SAM" id="Phobius"/>
    </source>
</evidence>
<organism evidence="3 4">
    <name type="scientific">Plakobranchus ocellatus</name>
    <dbReference type="NCBI Taxonomy" id="259542"/>
    <lineage>
        <taxon>Eukaryota</taxon>
        <taxon>Metazoa</taxon>
        <taxon>Spiralia</taxon>
        <taxon>Lophotrochozoa</taxon>
        <taxon>Mollusca</taxon>
        <taxon>Gastropoda</taxon>
        <taxon>Heterobranchia</taxon>
        <taxon>Euthyneura</taxon>
        <taxon>Panpulmonata</taxon>
        <taxon>Sacoglossa</taxon>
        <taxon>Placobranchoidea</taxon>
        <taxon>Plakobranchidae</taxon>
        <taxon>Plakobranchus</taxon>
    </lineage>
</organism>
<dbReference type="Proteomes" id="UP000735302">
    <property type="component" value="Unassembled WGS sequence"/>
</dbReference>
<accession>A0AAV4D5Y7</accession>
<keyword evidence="4" id="KW-1185">Reference proteome</keyword>
<evidence type="ECO:0000256" key="1">
    <source>
        <dbReference type="SAM" id="MobiDB-lite"/>
    </source>
</evidence>
<feature type="compositionally biased region" description="Polar residues" evidence="1">
    <location>
        <begin position="165"/>
        <end position="174"/>
    </location>
</feature>
<keyword evidence="2" id="KW-1133">Transmembrane helix</keyword>
<proteinExistence type="predicted"/>
<dbReference type="AlphaFoldDB" id="A0AAV4D5Y7"/>
<gene>
    <name evidence="3" type="ORF">PoB_006611400</name>
</gene>
<feature type="region of interest" description="Disordered" evidence="1">
    <location>
        <begin position="113"/>
        <end position="196"/>
    </location>
</feature>
<sequence>MDNIISTWQASGDVSASKCYRNEAIGDRDGNVYYCNSKDLSRCCVENEAPTCCKSESAKNLEEQLQLWGTVAAMILAIALIFICCKNDIACCTSDTSLRERIQNFSLRNRNKPEHLKEEDEKARTNGNFFDNPVGPQGHLDEENGTARTKGNFFDDPVGPPFYNQPPTNHSFPTSRALDPYNFPPLPPITPDNRNY</sequence>
<reference evidence="3 4" key="1">
    <citation type="journal article" date="2021" name="Elife">
        <title>Chloroplast acquisition without the gene transfer in kleptoplastic sea slugs, Plakobranchus ocellatus.</title>
        <authorList>
            <person name="Maeda T."/>
            <person name="Takahashi S."/>
            <person name="Yoshida T."/>
            <person name="Shimamura S."/>
            <person name="Takaki Y."/>
            <person name="Nagai Y."/>
            <person name="Toyoda A."/>
            <person name="Suzuki Y."/>
            <person name="Arimoto A."/>
            <person name="Ishii H."/>
            <person name="Satoh N."/>
            <person name="Nishiyama T."/>
            <person name="Hasebe M."/>
            <person name="Maruyama T."/>
            <person name="Minagawa J."/>
            <person name="Obokata J."/>
            <person name="Shigenobu S."/>
        </authorList>
    </citation>
    <scope>NUCLEOTIDE SEQUENCE [LARGE SCALE GENOMIC DNA]</scope>
</reference>
<keyword evidence="2" id="KW-0472">Membrane</keyword>
<protein>
    <recommendedName>
        <fullName evidence="5">CX domain-containing protein</fullName>
    </recommendedName>
</protein>
<evidence type="ECO:0000313" key="3">
    <source>
        <dbReference type="EMBL" id="GFO39609.1"/>
    </source>
</evidence>
<name>A0AAV4D5Y7_9GAST</name>
<feature type="compositionally biased region" description="Basic and acidic residues" evidence="1">
    <location>
        <begin position="113"/>
        <end position="124"/>
    </location>
</feature>